<dbReference type="InterPro" id="IPR003594">
    <property type="entry name" value="HATPase_dom"/>
</dbReference>
<dbReference type="Pfam" id="PF02518">
    <property type="entry name" value="HATPase_c"/>
    <property type="match status" value="1"/>
</dbReference>
<dbReference type="SUPFAM" id="SSF55874">
    <property type="entry name" value="ATPase domain of HSP90 chaperone/DNA topoisomerase II/histidine kinase"/>
    <property type="match status" value="1"/>
</dbReference>
<name>A0A7C6Z3H5_9FIRM</name>
<gene>
    <name evidence="2" type="ORF">GX523_05535</name>
</gene>
<accession>A0A7C6Z3H5</accession>
<dbReference type="InterPro" id="IPR036890">
    <property type="entry name" value="HATPase_C_sf"/>
</dbReference>
<feature type="domain" description="Histidine kinase/HSP90-like ATPase" evidence="1">
    <location>
        <begin position="7"/>
        <end position="55"/>
    </location>
</feature>
<evidence type="ECO:0000259" key="1">
    <source>
        <dbReference type="Pfam" id="PF02518"/>
    </source>
</evidence>
<dbReference type="AlphaFoldDB" id="A0A7C6Z3H5"/>
<proteinExistence type="predicted"/>
<organism evidence="2 3">
    <name type="scientific">Desulfitobacterium dehalogenans</name>
    <dbReference type="NCBI Taxonomy" id="36854"/>
    <lineage>
        <taxon>Bacteria</taxon>
        <taxon>Bacillati</taxon>
        <taxon>Bacillota</taxon>
        <taxon>Clostridia</taxon>
        <taxon>Eubacteriales</taxon>
        <taxon>Desulfitobacteriaceae</taxon>
        <taxon>Desulfitobacterium</taxon>
    </lineage>
</organism>
<evidence type="ECO:0000313" key="3">
    <source>
        <dbReference type="Proteomes" id="UP000553059"/>
    </source>
</evidence>
<dbReference type="Gene3D" id="3.30.565.10">
    <property type="entry name" value="Histidine kinase-like ATPase, C-terminal domain"/>
    <property type="match status" value="1"/>
</dbReference>
<protein>
    <recommendedName>
        <fullName evidence="1">Histidine kinase/HSP90-like ATPase domain-containing protein</fullName>
    </recommendedName>
</protein>
<sequence>MGELQHSRIQSREGTGLALYNVNQRLIHHFGEGAGLHIESELEKGTCIWFKVPNTQSL</sequence>
<comment type="caution">
    <text evidence="2">The sequence shown here is derived from an EMBL/GenBank/DDBJ whole genome shotgun (WGS) entry which is preliminary data.</text>
</comment>
<evidence type="ECO:0000313" key="2">
    <source>
        <dbReference type="EMBL" id="HHY26205.1"/>
    </source>
</evidence>
<reference evidence="2 3" key="1">
    <citation type="journal article" date="2020" name="Biotechnol. Biofuels">
        <title>New insights from the biogas microbiome by comprehensive genome-resolved metagenomics of nearly 1600 species originating from multiple anaerobic digesters.</title>
        <authorList>
            <person name="Campanaro S."/>
            <person name="Treu L."/>
            <person name="Rodriguez-R L.M."/>
            <person name="Kovalovszki A."/>
            <person name="Ziels R.M."/>
            <person name="Maus I."/>
            <person name="Zhu X."/>
            <person name="Kougias P.G."/>
            <person name="Basile A."/>
            <person name="Luo G."/>
            <person name="Schluter A."/>
            <person name="Konstantinidis K.T."/>
            <person name="Angelidaki I."/>
        </authorList>
    </citation>
    <scope>NUCLEOTIDE SEQUENCE [LARGE SCALE GENOMIC DNA]</scope>
    <source>
        <strain evidence="2">AS05jafATM_4</strain>
    </source>
</reference>
<dbReference type="Proteomes" id="UP000553059">
    <property type="component" value="Unassembled WGS sequence"/>
</dbReference>
<dbReference type="EMBL" id="DUTF01000125">
    <property type="protein sequence ID" value="HHY26205.1"/>
    <property type="molecule type" value="Genomic_DNA"/>
</dbReference>